<organism evidence="7 8">
    <name type="scientific">Thalassotalea litorea</name>
    <dbReference type="NCBI Taxonomy" id="2020715"/>
    <lineage>
        <taxon>Bacteria</taxon>
        <taxon>Pseudomonadati</taxon>
        <taxon>Pseudomonadota</taxon>
        <taxon>Gammaproteobacteria</taxon>
        <taxon>Alteromonadales</taxon>
        <taxon>Colwelliaceae</taxon>
        <taxon>Thalassotalea</taxon>
    </lineage>
</organism>
<proteinExistence type="inferred from homology"/>
<dbReference type="InterPro" id="IPR027278">
    <property type="entry name" value="ACCD_DCysDesulf"/>
</dbReference>
<dbReference type="SUPFAM" id="SSF53686">
    <property type="entry name" value="Tryptophan synthase beta subunit-like PLP-dependent enzymes"/>
    <property type="match status" value="1"/>
</dbReference>
<evidence type="ECO:0000256" key="1">
    <source>
        <dbReference type="ARBA" id="ARBA00001933"/>
    </source>
</evidence>
<dbReference type="PANTHER" id="PTHR43780">
    <property type="entry name" value="1-AMINOCYCLOPROPANE-1-CARBOXYLATE DEAMINASE-RELATED"/>
    <property type="match status" value="1"/>
</dbReference>
<feature type="active site" description="Nucleophile" evidence="4">
    <location>
        <position position="56"/>
    </location>
</feature>
<evidence type="ECO:0000313" key="8">
    <source>
        <dbReference type="Proteomes" id="UP000307790"/>
    </source>
</evidence>
<protein>
    <submittedName>
        <fullName evidence="7">Pyridoxal-phosphate dependent enzyme</fullName>
    </submittedName>
</protein>
<dbReference type="PIRSF" id="PIRSF006278">
    <property type="entry name" value="ACCD_DCysDesulf"/>
    <property type="match status" value="1"/>
</dbReference>
<evidence type="ECO:0000256" key="5">
    <source>
        <dbReference type="PIRSR" id="PIRSR006278-2"/>
    </source>
</evidence>
<evidence type="ECO:0000256" key="2">
    <source>
        <dbReference type="ARBA" id="ARBA00008639"/>
    </source>
</evidence>
<evidence type="ECO:0000259" key="6">
    <source>
        <dbReference type="Pfam" id="PF00291"/>
    </source>
</evidence>
<feature type="domain" description="Tryptophan synthase beta chain-like PALP" evidence="6">
    <location>
        <begin position="7"/>
        <end position="276"/>
    </location>
</feature>
<keyword evidence="8" id="KW-1185">Reference proteome</keyword>
<keyword evidence="3 5" id="KW-0663">Pyridoxal phosphate</keyword>
<accession>A0A5R9IR26</accession>
<name>A0A5R9IR26_9GAMM</name>
<dbReference type="InterPro" id="IPR001926">
    <property type="entry name" value="TrpB-like_PALP"/>
</dbReference>
<comment type="caution">
    <text evidence="7">The sequence shown here is derived from an EMBL/GenBank/DDBJ whole genome shotgun (WGS) entry which is preliminary data.</text>
</comment>
<sequence>MKHPLLAQKQVNVWVKRDDLIHPIISGNKWRKLSANLKACKNEGATQVVSFGGAFSNHIHALAFAGYTMGLDTVGIIRGEPEYASNFTLSWARYWGMKLKFVDRSTYRLREQSEFLQQLQQEFPSAKIIPEGGSNKLALNGVGEIISELQKQTDFDYLLCPVGSGGTIAGLINAADQQHKIFGISVLKQDGYLEQQIQRLLVDSTSCAQWQLFNQYHCGGYGKFKDIDLQQMLEIQNALNIPLEPMYCGKLFIAFFDMLKRDCFPKGSNIVLLHTGGLQGLGGLAQRRLIKEEQWHVPAFPKTGQ</sequence>
<evidence type="ECO:0000256" key="4">
    <source>
        <dbReference type="PIRSR" id="PIRSR006278-1"/>
    </source>
</evidence>
<evidence type="ECO:0000313" key="7">
    <source>
        <dbReference type="EMBL" id="TLU66933.1"/>
    </source>
</evidence>
<dbReference type="OrthoDB" id="9801249at2"/>
<feature type="modified residue" description="N6-(pyridoxal phosphate)lysine" evidence="5">
    <location>
        <position position="29"/>
    </location>
</feature>
<dbReference type="Proteomes" id="UP000307790">
    <property type="component" value="Unassembled WGS sequence"/>
</dbReference>
<dbReference type="InterPro" id="IPR036052">
    <property type="entry name" value="TrpB-like_PALP_sf"/>
</dbReference>
<dbReference type="Pfam" id="PF00291">
    <property type="entry name" value="PALP"/>
    <property type="match status" value="1"/>
</dbReference>
<reference evidence="7 8" key="1">
    <citation type="submission" date="2019-05" db="EMBL/GenBank/DDBJ databases">
        <title>Genome sequences of Thalassotalea litorea 1K03283.</title>
        <authorList>
            <person name="Zhang D."/>
        </authorList>
    </citation>
    <scope>NUCLEOTIDE SEQUENCE [LARGE SCALE GENOMIC DNA]</scope>
    <source>
        <strain evidence="7 8">MCCC 1K03283</strain>
    </source>
</reference>
<dbReference type="Gene3D" id="3.40.50.1100">
    <property type="match status" value="2"/>
</dbReference>
<gene>
    <name evidence="7" type="ORF">FE810_03895</name>
</gene>
<dbReference type="EMBL" id="VCBC01000004">
    <property type="protein sequence ID" value="TLU66933.1"/>
    <property type="molecule type" value="Genomic_DNA"/>
</dbReference>
<dbReference type="GO" id="GO:0019148">
    <property type="term" value="F:D-cysteine desulfhydrase activity"/>
    <property type="evidence" value="ECO:0007669"/>
    <property type="project" value="TreeGrafter"/>
</dbReference>
<dbReference type="AlphaFoldDB" id="A0A5R9IR26"/>
<comment type="similarity">
    <text evidence="2">Belongs to the ACC deaminase/D-cysteine desulfhydrase family.</text>
</comment>
<dbReference type="PANTHER" id="PTHR43780:SF2">
    <property type="entry name" value="1-AMINOCYCLOPROPANE-1-CARBOXYLATE DEAMINASE-RELATED"/>
    <property type="match status" value="1"/>
</dbReference>
<evidence type="ECO:0000256" key="3">
    <source>
        <dbReference type="ARBA" id="ARBA00022898"/>
    </source>
</evidence>
<comment type="cofactor">
    <cofactor evidence="1">
        <name>pyridoxal 5'-phosphate</name>
        <dbReference type="ChEBI" id="CHEBI:597326"/>
    </cofactor>
</comment>